<gene>
    <name evidence="2" type="ORF">F8388_009528</name>
</gene>
<reference evidence="2 3" key="1">
    <citation type="journal article" date="2020" name="bioRxiv">
        <title>Sequence and annotation of 42 cannabis genomes reveals extensive copy number variation in cannabinoid synthesis and pathogen resistance genes.</title>
        <authorList>
            <person name="Mckernan K.J."/>
            <person name="Helbert Y."/>
            <person name="Kane L.T."/>
            <person name="Ebling H."/>
            <person name="Zhang L."/>
            <person name="Liu B."/>
            <person name="Eaton Z."/>
            <person name="Mclaughlin S."/>
            <person name="Kingan S."/>
            <person name="Baybayan P."/>
            <person name="Concepcion G."/>
            <person name="Jordan M."/>
            <person name="Riva A."/>
            <person name="Barbazuk W."/>
            <person name="Harkins T."/>
        </authorList>
    </citation>
    <scope>NUCLEOTIDE SEQUENCE [LARGE SCALE GENOMIC DNA]</scope>
    <source>
        <strain evidence="3">cv. Jamaican Lion 4</strain>
        <tissue evidence="2">Leaf</tissue>
    </source>
</reference>
<proteinExistence type="predicted"/>
<feature type="compositionally biased region" description="Polar residues" evidence="1">
    <location>
        <begin position="102"/>
        <end position="116"/>
    </location>
</feature>
<feature type="compositionally biased region" description="Low complexity" evidence="1">
    <location>
        <begin position="43"/>
        <end position="59"/>
    </location>
</feature>
<name>A0A7J6H749_CANSA</name>
<organism evidence="2 3">
    <name type="scientific">Cannabis sativa</name>
    <name type="common">Hemp</name>
    <name type="synonym">Marijuana</name>
    <dbReference type="NCBI Taxonomy" id="3483"/>
    <lineage>
        <taxon>Eukaryota</taxon>
        <taxon>Viridiplantae</taxon>
        <taxon>Streptophyta</taxon>
        <taxon>Embryophyta</taxon>
        <taxon>Tracheophyta</taxon>
        <taxon>Spermatophyta</taxon>
        <taxon>Magnoliopsida</taxon>
        <taxon>eudicotyledons</taxon>
        <taxon>Gunneridae</taxon>
        <taxon>Pentapetalae</taxon>
        <taxon>rosids</taxon>
        <taxon>fabids</taxon>
        <taxon>Rosales</taxon>
        <taxon>Cannabaceae</taxon>
        <taxon>Cannabis</taxon>
    </lineage>
</organism>
<evidence type="ECO:0000256" key="1">
    <source>
        <dbReference type="SAM" id="MobiDB-lite"/>
    </source>
</evidence>
<dbReference type="Proteomes" id="UP000525078">
    <property type="component" value="Unassembled WGS sequence"/>
</dbReference>
<evidence type="ECO:0000313" key="2">
    <source>
        <dbReference type="EMBL" id="KAF4391106.1"/>
    </source>
</evidence>
<evidence type="ECO:0000313" key="3">
    <source>
        <dbReference type="Proteomes" id="UP000525078"/>
    </source>
</evidence>
<feature type="region of interest" description="Disordered" evidence="1">
    <location>
        <begin position="34"/>
        <end position="122"/>
    </location>
</feature>
<dbReference type="AlphaFoldDB" id="A0A7J6H749"/>
<dbReference type="EMBL" id="JAATIP010000025">
    <property type="protein sequence ID" value="KAF4391106.1"/>
    <property type="molecule type" value="Genomic_DNA"/>
</dbReference>
<accession>A0A7J6H749</accession>
<comment type="caution">
    <text evidence="2">The sequence shown here is derived from an EMBL/GenBank/DDBJ whole genome shotgun (WGS) entry which is preliminary data.</text>
</comment>
<sequence length="151" mass="16069">MLSLISQARFIDDPTEIHKGVAVSDDIDATSVPSVPTEHKFTETATSSGTTTTTTTITTDANLIDGRGWGSTGAATTPSRYKNQKRRRLPAPARSARPGTASMPSSVASAQPTKSTVVDRKLTRSVHTPSDFTCVRLGIFRPKPAREVSLG</sequence>
<protein>
    <submittedName>
        <fullName evidence="2">Uncharacterized protein</fullName>
    </submittedName>
</protein>